<keyword evidence="2" id="KW-1185">Reference proteome</keyword>
<organism evidence="1 2">
    <name type="scientific">Dokdonella fugitiva</name>
    <dbReference type="NCBI Taxonomy" id="328517"/>
    <lineage>
        <taxon>Bacteria</taxon>
        <taxon>Pseudomonadati</taxon>
        <taxon>Pseudomonadota</taxon>
        <taxon>Gammaproteobacteria</taxon>
        <taxon>Lysobacterales</taxon>
        <taxon>Rhodanobacteraceae</taxon>
        <taxon>Dokdonella</taxon>
    </lineage>
</organism>
<gene>
    <name evidence="1" type="ORF">FHW12_001666</name>
</gene>
<accession>A0A839F088</accession>
<dbReference type="Proteomes" id="UP000550401">
    <property type="component" value="Unassembled WGS sequence"/>
</dbReference>
<dbReference type="AlphaFoldDB" id="A0A839F088"/>
<evidence type="ECO:0000313" key="2">
    <source>
        <dbReference type="Proteomes" id="UP000550401"/>
    </source>
</evidence>
<proteinExistence type="predicted"/>
<evidence type="ECO:0000313" key="1">
    <source>
        <dbReference type="EMBL" id="MBA8887452.1"/>
    </source>
</evidence>
<comment type="caution">
    <text evidence="1">The sequence shown here is derived from an EMBL/GenBank/DDBJ whole genome shotgun (WGS) entry which is preliminary data.</text>
</comment>
<evidence type="ECO:0008006" key="3">
    <source>
        <dbReference type="Google" id="ProtNLM"/>
    </source>
</evidence>
<protein>
    <recommendedName>
        <fullName evidence="3">Lipoprotein</fullName>
    </recommendedName>
</protein>
<sequence length="87" mass="8927">MHRAPFIALLGLLGGCAGFHPVAMDELAAGHASRIHGVRIAHESPGHLDLEVDYTYDGAVGTCAFAGATSRCSGADACRDAPPAPWA</sequence>
<reference evidence="1 2" key="1">
    <citation type="submission" date="2020-07" db="EMBL/GenBank/DDBJ databases">
        <title>Genomic Encyclopedia of Type Strains, Phase IV (KMG-V): Genome sequencing to study the core and pangenomes of soil and plant-associated prokaryotes.</title>
        <authorList>
            <person name="Whitman W."/>
        </authorList>
    </citation>
    <scope>NUCLEOTIDE SEQUENCE [LARGE SCALE GENOMIC DNA]</scope>
    <source>
        <strain evidence="1 2">RH2WT43</strain>
    </source>
</reference>
<dbReference type="EMBL" id="JACGXL010000002">
    <property type="protein sequence ID" value="MBA8887452.1"/>
    <property type="molecule type" value="Genomic_DNA"/>
</dbReference>
<name>A0A839F088_9GAMM</name>
<dbReference type="RefSeq" id="WP_182530521.1">
    <property type="nucleotide sequence ID" value="NZ_JACGXL010000002.1"/>
</dbReference>
<dbReference type="PROSITE" id="PS51257">
    <property type="entry name" value="PROKAR_LIPOPROTEIN"/>
    <property type="match status" value="1"/>
</dbReference>